<evidence type="ECO:0000313" key="8">
    <source>
        <dbReference type="Proteomes" id="UP000642144"/>
    </source>
</evidence>
<evidence type="ECO:0000259" key="6">
    <source>
        <dbReference type="Pfam" id="PF02826"/>
    </source>
</evidence>
<dbReference type="SUPFAM" id="SSF52283">
    <property type="entry name" value="Formate/glycerate dehydrogenase catalytic domain-like"/>
    <property type="match status" value="1"/>
</dbReference>
<name>A0ABW9W2K6_9BURK</name>
<dbReference type="Pfam" id="PF02826">
    <property type="entry name" value="2-Hacid_dh_C"/>
    <property type="match status" value="1"/>
</dbReference>
<evidence type="ECO:0000313" key="7">
    <source>
        <dbReference type="EMBL" id="MYN27900.1"/>
    </source>
</evidence>
<evidence type="ECO:0000256" key="2">
    <source>
        <dbReference type="ARBA" id="ARBA00023002"/>
    </source>
</evidence>
<proteinExistence type="inferred from homology"/>
<dbReference type="PANTHER" id="PTHR42789">
    <property type="entry name" value="D-ISOMER SPECIFIC 2-HYDROXYACID DEHYDROGENASE FAMILY PROTEIN (AFU_ORTHOLOGUE AFUA_6G10090)"/>
    <property type="match status" value="1"/>
</dbReference>
<dbReference type="SUPFAM" id="SSF51735">
    <property type="entry name" value="NAD(P)-binding Rossmann-fold domains"/>
    <property type="match status" value="1"/>
</dbReference>
<dbReference type="InterPro" id="IPR050857">
    <property type="entry name" value="D-2-hydroxyacid_DH"/>
</dbReference>
<evidence type="ECO:0000256" key="3">
    <source>
        <dbReference type="ARBA" id="ARBA00023027"/>
    </source>
</evidence>
<feature type="domain" description="D-isomer specific 2-hydroxyacid dehydrogenase NAD-binding" evidence="6">
    <location>
        <begin position="113"/>
        <end position="285"/>
    </location>
</feature>
<keyword evidence="3" id="KW-0520">NAD</keyword>
<dbReference type="PROSITE" id="PS00671">
    <property type="entry name" value="D_2_HYDROXYACID_DH_3"/>
    <property type="match status" value="1"/>
</dbReference>
<protein>
    <submittedName>
        <fullName evidence="7">D-2-hydroxyacid dehydrogenase family protein</fullName>
    </submittedName>
</protein>
<comment type="similarity">
    <text evidence="1 4">Belongs to the D-isomer specific 2-hydroxyacid dehydrogenase family.</text>
</comment>
<dbReference type="InterPro" id="IPR036291">
    <property type="entry name" value="NAD(P)-bd_dom_sf"/>
</dbReference>
<keyword evidence="2 4" id="KW-0560">Oxidoreductase</keyword>
<dbReference type="InterPro" id="IPR006140">
    <property type="entry name" value="D-isomer_DH_NAD-bd"/>
</dbReference>
<dbReference type="RefSeq" id="WP_161055776.1">
    <property type="nucleotide sequence ID" value="NZ_WWCT01000012.1"/>
</dbReference>
<organism evidence="7 8">
    <name type="scientific">Duganella levis</name>
    <dbReference type="NCBI Taxonomy" id="2692169"/>
    <lineage>
        <taxon>Bacteria</taxon>
        <taxon>Pseudomonadati</taxon>
        <taxon>Pseudomonadota</taxon>
        <taxon>Betaproteobacteria</taxon>
        <taxon>Burkholderiales</taxon>
        <taxon>Oxalobacteraceae</taxon>
        <taxon>Telluria group</taxon>
        <taxon>Duganella</taxon>
    </lineage>
</organism>
<dbReference type="InterPro" id="IPR029753">
    <property type="entry name" value="D-isomer_DH_CS"/>
</dbReference>
<dbReference type="EMBL" id="WWCT01000012">
    <property type="protein sequence ID" value="MYN27900.1"/>
    <property type="molecule type" value="Genomic_DNA"/>
</dbReference>
<dbReference type="CDD" id="cd12169">
    <property type="entry name" value="PGDH_like_1"/>
    <property type="match status" value="1"/>
</dbReference>
<evidence type="ECO:0000256" key="1">
    <source>
        <dbReference type="ARBA" id="ARBA00005854"/>
    </source>
</evidence>
<dbReference type="PANTHER" id="PTHR42789:SF1">
    <property type="entry name" value="D-ISOMER SPECIFIC 2-HYDROXYACID DEHYDROGENASE FAMILY PROTEIN (AFU_ORTHOLOGUE AFUA_6G10090)"/>
    <property type="match status" value="1"/>
</dbReference>
<comment type="caution">
    <text evidence="7">The sequence shown here is derived from an EMBL/GenBank/DDBJ whole genome shotgun (WGS) entry which is preliminary data.</text>
</comment>
<dbReference type="Proteomes" id="UP000642144">
    <property type="component" value="Unassembled WGS sequence"/>
</dbReference>
<gene>
    <name evidence="7" type="ORF">GTP69_15915</name>
</gene>
<dbReference type="Pfam" id="PF00389">
    <property type="entry name" value="2-Hacid_dh"/>
    <property type="match status" value="1"/>
</dbReference>
<accession>A0ABW9W2K6</accession>
<evidence type="ECO:0000259" key="5">
    <source>
        <dbReference type="Pfam" id="PF00389"/>
    </source>
</evidence>
<reference evidence="7 8" key="1">
    <citation type="submission" date="2019-12" db="EMBL/GenBank/DDBJ databases">
        <title>Novel species isolated from a subtropical stream in China.</title>
        <authorList>
            <person name="Lu H."/>
        </authorList>
    </citation>
    <scope>NUCLEOTIDE SEQUENCE [LARGE SCALE GENOMIC DNA]</scope>
    <source>
        <strain evidence="7 8">CY42W</strain>
    </source>
</reference>
<feature type="domain" description="D-isomer specific 2-hydroxyacid dehydrogenase catalytic" evidence="5">
    <location>
        <begin position="28"/>
        <end position="311"/>
    </location>
</feature>
<dbReference type="InterPro" id="IPR006139">
    <property type="entry name" value="D-isomer_2_OHA_DH_cat_dom"/>
</dbReference>
<sequence length="318" mass="33726">MIKVAILDDYQDVALSCADWWEVAARAELTVFRDHIADADLLVERLLPFDAICVMRERSPLTAAILQRLPKLKFIGSNAGQNASIDLAAAARQGVLVSGTGGRANGAAELTWALILASARHLYAEQQSLRAGAWQTALGNDLQGSTLGLLGLGRIGASVAAVGRAFGMQVIAWSPNLTASKAEAAGVTLVDKATLLQQSDWLSLHLVLSERSKGIIGAAELAQMKPGAWLVNTARGGLVNEAALIAALAQRSIAGAALDVFDIEPLPSSHPFRTLPNVLSTPHLGYVTRGTYQIFYQETVENLLAWMDGAPIRLMAAA</sequence>
<keyword evidence="8" id="KW-1185">Reference proteome</keyword>
<evidence type="ECO:0000256" key="4">
    <source>
        <dbReference type="RuleBase" id="RU003719"/>
    </source>
</evidence>
<dbReference type="Gene3D" id="3.40.50.720">
    <property type="entry name" value="NAD(P)-binding Rossmann-like Domain"/>
    <property type="match status" value="2"/>
</dbReference>